<gene>
    <name evidence="7" type="ORF">K8I29_12620</name>
</gene>
<reference evidence="7" key="1">
    <citation type="journal article" date="2021" name="bioRxiv">
        <title>Unraveling nitrogen, sulfur and carbon metabolic pathways and microbial community transcriptional responses to substrate deprivation and toxicity stresses in a bioreactor mimicking anoxic brackish coastal sediment conditions.</title>
        <authorList>
            <person name="Martins P.D."/>
            <person name="Echeveste M.J."/>
            <person name="Arshad A."/>
            <person name="Kurth J."/>
            <person name="Ouboter H."/>
            <person name="Jetten M.S.M."/>
            <person name="Welte C.U."/>
        </authorList>
    </citation>
    <scope>NUCLEOTIDE SEQUENCE</scope>
    <source>
        <strain evidence="7">MAG_39</strain>
    </source>
</reference>
<keyword evidence="5" id="KW-0812">Transmembrane</keyword>
<evidence type="ECO:0000256" key="2">
    <source>
        <dbReference type="ARBA" id="ARBA00022475"/>
    </source>
</evidence>
<dbReference type="Proteomes" id="UP000705867">
    <property type="component" value="Unassembled WGS sequence"/>
</dbReference>
<protein>
    <submittedName>
        <fullName evidence="7">4Fe-4S binding protein</fullName>
    </submittedName>
</protein>
<comment type="subcellular location">
    <subcellularLocation>
        <location evidence="1">Cell membrane</location>
    </subcellularLocation>
</comment>
<accession>A0A953JDD3</accession>
<evidence type="ECO:0000259" key="6">
    <source>
        <dbReference type="PROSITE" id="PS51379"/>
    </source>
</evidence>
<evidence type="ECO:0000313" key="7">
    <source>
        <dbReference type="EMBL" id="MBZ0157040.1"/>
    </source>
</evidence>
<dbReference type="InterPro" id="IPR017896">
    <property type="entry name" value="4Fe4S_Fe-S-bd"/>
</dbReference>
<feature type="transmembrane region" description="Helical" evidence="5">
    <location>
        <begin position="557"/>
        <end position="578"/>
    </location>
</feature>
<feature type="transmembrane region" description="Helical" evidence="5">
    <location>
        <begin position="655"/>
        <end position="676"/>
    </location>
</feature>
<dbReference type="PANTHER" id="PTHR30224">
    <property type="entry name" value="ELECTRON TRANSPORT PROTEIN"/>
    <property type="match status" value="1"/>
</dbReference>
<feature type="transmembrane region" description="Helical" evidence="5">
    <location>
        <begin position="319"/>
        <end position="336"/>
    </location>
</feature>
<keyword evidence="2" id="KW-1003">Cell membrane</keyword>
<dbReference type="Pfam" id="PF12801">
    <property type="entry name" value="Fer4_5"/>
    <property type="match status" value="2"/>
</dbReference>
<dbReference type="AlphaFoldDB" id="A0A953JDD3"/>
<feature type="transmembrane region" description="Helical" evidence="5">
    <location>
        <begin position="238"/>
        <end position="260"/>
    </location>
</feature>
<dbReference type="EMBL" id="JAIOIV010000101">
    <property type="protein sequence ID" value="MBZ0157040.1"/>
    <property type="molecule type" value="Genomic_DNA"/>
</dbReference>
<dbReference type="PROSITE" id="PS51379">
    <property type="entry name" value="4FE4S_FER_2"/>
    <property type="match status" value="1"/>
</dbReference>
<feature type="transmembrane region" description="Helical" evidence="5">
    <location>
        <begin position="623"/>
        <end position="643"/>
    </location>
</feature>
<evidence type="ECO:0000256" key="4">
    <source>
        <dbReference type="SAM" id="MobiDB-lite"/>
    </source>
</evidence>
<proteinExistence type="predicted"/>
<evidence type="ECO:0000313" key="8">
    <source>
        <dbReference type="Proteomes" id="UP000705867"/>
    </source>
</evidence>
<evidence type="ECO:0000256" key="3">
    <source>
        <dbReference type="ARBA" id="ARBA00023136"/>
    </source>
</evidence>
<feature type="transmembrane region" description="Helical" evidence="5">
    <location>
        <begin position="522"/>
        <end position="545"/>
    </location>
</feature>
<name>A0A953JDD3_9BACT</name>
<feature type="transmembrane region" description="Helical" evidence="5">
    <location>
        <begin position="6"/>
        <end position="25"/>
    </location>
</feature>
<reference evidence="7" key="2">
    <citation type="submission" date="2021-08" db="EMBL/GenBank/DDBJ databases">
        <authorList>
            <person name="Dalcin Martins P."/>
        </authorList>
    </citation>
    <scope>NUCLEOTIDE SEQUENCE</scope>
    <source>
        <strain evidence="7">MAG_39</strain>
    </source>
</reference>
<sequence>MKGIRAIIIIIIILAVSLFGSGVLFGSEGHEGQAATEFHADRAHVRIVLSPGTWMKGKKTAVLATVTDHTSGAPFLDAELYLLFEKAGKISAHSGHGGDTHPGAPPVQDEGLDFGEMPDTAPTADLSRYVRLVPQDKAGVYGAEYLFDTEGDYVFTLAMKSLGGKRFSEPFLVGGKLSYHEASRAPRYRMLAVMGTLLLSGLAAMGIMALRKALQAPSGERVNLLDIPTVKQFMQSSWFPAAFQAPVLLVFLVIIAAGLFDIQKGDRNIATLLMWTLWWAAIIFTFVFVGRVWCMMCPFGAIQDWLGRLFSKGKDFPRLLRNIWLSTFLFFGLTWWDSYSGIVNKPALTAYLLIGFFSVAAVMSLAYKGRTFCRYVCPIGGLIGLYSMFSPMELRSKCRETCRKHRVKECAQGSGAGRPCPMFEPPLILDRNNYCNFCGECVKTCSENNITFRFRSFAKDLWASARGRADEAYLAMMLVGVSIVVTGEMVEPWHTWMDAIGRLIPFDALGFATHAAGEKATFLAVMSVGSLVIPFLLLALAGLAVRKAAGRETPFRLGEITVQFAYMFIPVGLSMHLAHNISHLLKEGPGIIPAMQRVFAEYSGRSTTDLKWEVTPLMGAESIFWLQMLILTVLTGFSLYAGYRISEKYYGNRAVRAFIPMAALAVLFMLINAFILGQPMALRHTH</sequence>
<dbReference type="InterPro" id="IPR052378">
    <property type="entry name" value="NosR_regulator"/>
</dbReference>
<feature type="transmembrane region" description="Helical" evidence="5">
    <location>
        <begin position="372"/>
        <end position="389"/>
    </location>
</feature>
<feature type="region of interest" description="Disordered" evidence="4">
    <location>
        <begin position="94"/>
        <end position="117"/>
    </location>
</feature>
<feature type="transmembrane region" description="Helical" evidence="5">
    <location>
        <begin position="190"/>
        <end position="210"/>
    </location>
</feature>
<keyword evidence="3 5" id="KW-0472">Membrane</keyword>
<dbReference type="GO" id="GO:0005886">
    <property type="term" value="C:plasma membrane"/>
    <property type="evidence" value="ECO:0007669"/>
    <property type="project" value="UniProtKB-SubCell"/>
</dbReference>
<keyword evidence="5" id="KW-1133">Transmembrane helix</keyword>
<evidence type="ECO:0000256" key="1">
    <source>
        <dbReference type="ARBA" id="ARBA00004236"/>
    </source>
</evidence>
<feature type="transmembrane region" description="Helical" evidence="5">
    <location>
        <begin position="348"/>
        <end position="366"/>
    </location>
</feature>
<feature type="transmembrane region" description="Helical" evidence="5">
    <location>
        <begin position="272"/>
        <end position="293"/>
    </location>
</feature>
<comment type="caution">
    <text evidence="7">The sequence shown here is derived from an EMBL/GenBank/DDBJ whole genome shotgun (WGS) entry which is preliminary data.</text>
</comment>
<dbReference type="PANTHER" id="PTHR30224:SF4">
    <property type="entry name" value="ELECTRON TRANSPORT PROTEIN YCCM-RELATED"/>
    <property type="match status" value="1"/>
</dbReference>
<organism evidence="7 8">
    <name type="scientific">Candidatus Nitrobium versatile</name>
    <dbReference type="NCBI Taxonomy" id="2884831"/>
    <lineage>
        <taxon>Bacteria</taxon>
        <taxon>Pseudomonadati</taxon>
        <taxon>Nitrospirota</taxon>
        <taxon>Nitrospiria</taxon>
        <taxon>Nitrospirales</taxon>
        <taxon>Nitrospiraceae</taxon>
        <taxon>Candidatus Nitrobium</taxon>
    </lineage>
</organism>
<feature type="domain" description="4Fe-4S ferredoxin-type" evidence="6">
    <location>
        <begin position="425"/>
        <end position="455"/>
    </location>
</feature>
<evidence type="ECO:0000256" key="5">
    <source>
        <dbReference type="SAM" id="Phobius"/>
    </source>
</evidence>
<feature type="transmembrane region" description="Helical" evidence="5">
    <location>
        <begin position="472"/>
        <end position="490"/>
    </location>
</feature>